<keyword evidence="4" id="KW-1185">Reference proteome</keyword>
<name>A0A2U1CSN9_9BURK</name>
<dbReference type="AlphaFoldDB" id="A0A2U1CSN9"/>
<organism evidence="3 4">
    <name type="scientific">Pusillimonas noertemannii</name>
    <dbReference type="NCBI Taxonomy" id="305977"/>
    <lineage>
        <taxon>Bacteria</taxon>
        <taxon>Pseudomonadati</taxon>
        <taxon>Pseudomonadota</taxon>
        <taxon>Betaproteobacteria</taxon>
        <taxon>Burkholderiales</taxon>
        <taxon>Alcaligenaceae</taxon>
        <taxon>Pusillimonas</taxon>
    </lineage>
</organism>
<dbReference type="RefSeq" id="WP_116517865.1">
    <property type="nucleotide sequence ID" value="NZ_JACCEX010000008.1"/>
</dbReference>
<dbReference type="InterPro" id="IPR013538">
    <property type="entry name" value="ASHA1/2-like_C"/>
</dbReference>
<dbReference type="InterPro" id="IPR023393">
    <property type="entry name" value="START-like_dom_sf"/>
</dbReference>
<dbReference type="Proteomes" id="UP000246145">
    <property type="component" value="Unassembled WGS sequence"/>
</dbReference>
<gene>
    <name evidence="3" type="ORF">C7440_1336</name>
</gene>
<protein>
    <submittedName>
        <fullName evidence="3">Uncharacterized protein YndB with AHSA1/START domain</fullName>
    </submittedName>
</protein>
<sequence length="148" mass="16373">MPYSLTQIRVFGAPAERVYRALIDPAALAKWNPPDGFTAVVHELDARVGGSFRISFINFTNGQTHSFGGEYRELVPNEKIVATDRFDDPNLPGEIVTTYLLREVSTGTELAVEQMGLPDVIPADACRMGWQQSLELLARLVEPEIPAE</sequence>
<dbReference type="Gene3D" id="3.30.530.20">
    <property type="match status" value="1"/>
</dbReference>
<proteinExistence type="inferred from homology"/>
<evidence type="ECO:0000259" key="2">
    <source>
        <dbReference type="Pfam" id="PF08327"/>
    </source>
</evidence>
<feature type="domain" description="Activator of Hsp90 ATPase homologue 1/2-like C-terminal" evidence="2">
    <location>
        <begin position="13"/>
        <end position="142"/>
    </location>
</feature>
<reference evidence="3 4" key="1">
    <citation type="submission" date="2018-04" db="EMBL/GenBank/DDBJ databases">
        <title>Genomic Encyclopedia of Type Strains, Phase IV (KMG-IV): sequencing the most valuable type-strain genomes for metagenomic binning, comparative biology and taxonomic classification.</title>
        <authorList>
            <person name="Goeker M."/>
        </authorList>
    </citation>
    <scope>NUCLEOTIDE SEQUENCE [LARGE SCALE GENOMIC DNA]</scope>
    <source>
        <strain evidence="3 4">DSM 10065</strain>
    </source>
</reference>
<dbReference type="EMBL" id="QEKO01000001">
    <property type="protein sequence ID" value="PVY68922.1"/>
    <property type="molecule type" value="Genomic_DNA"/>
</dbReference>
<comment type="caution">
    <text evidence="3">The sequence shown here is derived from an EMBL/GenBank/DDBJ whole genome shotgun (WGS) entry which is preliminary data.</text>
</comment>
<dbReference type="Pfam" id="PF08327">
    <property type="entry name" value="AHSA1"/>
    <property type="match status" value="1"/>
</dbReference>
<evidence type="ECO:0000313" key="4">
    <source>
        <dbReference type="Proteomes" id="UP000246145"/>
    </source>
</evidence>
<comment type="similarity">
    <text evidence="1">Belongs to the AHA1 family.</text>
</comment>
<dbReference type="SUPFAM" id="SSF55961">
    <property type="entry name" value="Bet v1-like"/>
    <property type="match status" value="1"/>
</dbReference>
<dbReference type="CDD" id="cd08895">
    <property type="entry name" value="SRPBCC_CalC_Aha1-like_2"/>
    <property type="match status" value="1"/>
</dbReference>
<dbReference type="OrthoDB" id="9786557at2"/>
<accession>A0A2U1CSN9</accession>
<dbReference type="STRING" id="1231391.GCA_000308195_00796"/>
<evidence type="ECO:0000313" key="3">
    <source>
        <dbReference type="EMBL" id="PVY68922.1"/>
    </source>
</evidence>
<evidence type="ECO:0000256" key="1">
    <source>
        <dbReference type="ARBA" id="ARBA00006817"/>
    </source>
</evidence>